<comment type="caution">
    <text evidence="1">The sequence shown here is derived from an EMBL/GenBank/DDBJ whole genome shotgun (WGS) entry which is preliminary data.</text>
</comment>
<name>A0A644Y8Y8_9ZZZZ</name>
<evidence type="ECO:0000313" key="1">
    <source>
        <dbReference type="EMBL" id="MPM25092.1"/>
    </source>
</evidence>
<dbReference type="EMBL" id="VSSQ01004411">
    <property type="protein sequence ID" value="MPM25092.1"/>
    <property type="molecule type" value="Genomic_DNA"/>
</dbReference>
<organism evidence="1">
    <name type="scientific">bioreactor metagenome</name>
    <dbReference type="NCBI Taxonomy" id="1076179"/>
    <lineage>
        <taxon>unclassified sequences</taxon>
        <taxon>metagenomes</taxon>
        <taxon>ecological metagenomes</taxon>
    </lineage>
</organism>
<dbReference type="AlphaFoldDB" id="A0A644Y8Y8"/>
<reference evidence="1" key="1">
    <citation type="submission" date="2019-08" db="EMBL/GenBank/DDBJ databases">
        <authorList>
            <person name="Kucharzyk K."/>
            <person name="Murdoch R.W."/>
            <person name="Higgins S."/>
            <person name="Loffler F."/>
        </authorList>
    </citation>
    <scope>NUCLEOTIDE SEQUENCE</scope>
</reference>
<gene>
    <name evidence="1" type="ORF">SDC9_71582</name>
</gene>
<accession>A0A644Y8Y8</accession>
<proteinExistence type="predicted"/>
<sequence>MVFGFQLSFNNEFVLQFLNDIAFFGMDGQHSTVVAQTFHHFFQLGIIQTDGVPVCQIYFKRSDVVLLNALSDFFGHGVVPPGDAHMEFQRNRAGNGFVFACIKRLNQ</sequence>
<protein>
    <submittedName>
        <fullName evidence="1">Uncharacterized protein</fullName>
    </submittedName>
</protein>